<proteinExistence type="predicted"/>
<reference evidence="1 2" key="1">
    <citation type="journal article" date="2013" name="Nat. Genet.">
        <title>The genome of the hydatid tapeworm Echinococcus granulosus.</title>
        <authorList>
            <person name="Zheng H."/>
            <person name="Zhang W."/>
            <person name="Zhang L."/>
            <person name="Zhang Z."/>
            <person name="Li J."/>
            <person name="Lu G."/>
            <person name="Zhu Y."/>
            <person name="Wang Y."/>
            <person name="Huang Y."/>
            <person name="Liu J."/>
            <person name="Kang H."/>
            <person name="Chen J."/>
            <person name="Wang L."/>
            <person name="Chen A."/>
            <person name="Yu S."/>
            <person name="Gao Z."/>
            <person name="Jin L."/>
            <person name="Gu W."/>
            <person name="Wang Z."/>
            <person name="Zhao L."/>
            <person name="Shi B."/>
            <person name="Wen H."/>
            <person name="Lin R."/>
            <person name="Jones M.K."/>
            <person name="Brejova B."/>
            <person name="Vinar T."/>
            <person name="Zhao G."/>
            <person name="McManus D.P."/>
            <person name="Chen Z."/>
            <person name="Zhou Y."/>
            <person name="Wang S."/>
        </authorList>
    </citation>
    <scope>NUCLEOTIDE SEQUENCE [LARGE SCALE GENOMIC DNA]</scope>
</reference>
<gene>
    <name evidence="1" type="ORF">EGR_02860</name>
</gene>
<evidence type="ECO:0000313" key="2">
    <source>
        <dbReference type="Proteomes" id="UP000019149"/>
    </source>
</evidence>
<sequence>MYSTPQLLRHLDRIFRFLKGLEIGSVEVGEGFCALCAKAYICLVTSLKRKENKTFKKNVHCRPTERAGATVNNFRWDKGKLVFPRIKCFVPLAFIKINLLGHKIPKIKKNTNPIGKKMNEKITTQPRKLEEIQVVFTGNKEEH</sequence>
<dbReference type="GeneID" id="36338575"/>
<dbReference type="KEGG" id="egl:EGR_02860"/>
<evidence type="ECO:0000313" key="1">
    <source>
        <dbReference type="EMBL" id="EUB62407.1"/>
    </source>
</evidence>
<keyword evidence="2" id="KW-1185">Reference proteome</keyword>
<protein>
    <submittedName>
        <fullName evidence="1">Uncharacterized protein</fullName>
    </submittedName>
</protein>
<dbReference type="Proteomes" id="UP000019149">
    <property type="component" value="Unassembled WGS sequence"/>
</dbReference>
<dbReference type="AlphaFoldDB" id="W6UVH9"/>
<organism evidence="1 2">
    <name type="scientific">Echinococcus granulosus</name>
    <name type="common">Hydatid tapeworm</name>
    <dbReference type="NCBI Taxonomy" id="6210"/>
    <lineage>
        <taxon>Eukaryota</taxon>
        <taxon>Metazoa</taxon>
        <taxon>Spiralia</taxon>
        <taxon>Lophotrochozoa</taxon>
        <taxon>Platyhelminthes</taxon>
        <taxon>Cestoda</taxon>
        <taxon>Eucestoda</taxon>
        <taxon>Cyclophyllidea</taxon>
        <taxon>Taeniidae</taxon>
        <taxon>Echinococcus</taxon>
        <taxon>Echinococcus granulosus group</taxon>
    </lineage>
</organism>
<comment type="caution">
    <text evidence="1">The sequence shown here is derived from an EMBL/GenBank/DDBJ whole genome shotgun (WGS) entry which is preliminary data.</text>
</comment>
<dbReference type="CTD" id="36338575"/>
<dbReference type="RefSeq" id="XP_024353603.1">
    <property type="nucleotide sequence ID" value="XM_024492109.1"/>
</dbReference>
<accession>W6UVH9</accession>
<name>W6UVH9_ECHGR</name>
<dbReference type="EMBL" id="APAU02000013">
    <property type="protein sequence ID" value="EUB62407.1"/>
    <property type="molecule type" value="Genomic_DNA"/>
</dbReference>